<keyword evidence="1" id="KW-0806">Transcription termination</keyword>
<evidence type="ECO:0000313" key="2">
    <source>
        <dbReference type="EMBL" id="QIJ71606.1"/>
    </source>
</evidence>
<dbReference type="GO" id="GO:0031564">
    <property type="term" value="P:transcription antitermination"/>
    <property type="evidence" value="ECO:0007669"/>
    <property type="project" value="UniProtKB-UniRule"/>
</dbReference>
<comment type="similarity">
    <text evidence="1">Belongs to the NusA family.</text>
</comment>
<dbReference type="CDD" id="cd04455">
    <property type="entry name" value="S1_NusA"/>
    <property type="match status" value="1"/>
</dbReference>
<keyword evidence="1" id="KW-0804">Transcription</keyword>
<dbReference type="GO" id="GO:0005829">
    <property type="term" value="C:cytosol"/>
    <property type="evidence" value="ECO:0007669"/>
    <property type="project" value="TreeGrafter"/>
</dbReference>
<dbReference type="FunFam" id="2.40.50.140:FF:000058">
    <property type="entry name" value="Transcription termination/antitermination protein NusA"/>
    <property type="match status" value="1"/>
</dbReference>
<dbReference type="SUPFAM" id="SSF54814">
    <property type="entry name" value="Prokaryotic type KH domain (KH-domain type II)"/>
    <property type="match status" value="2"/>
</dbReference>
<evidence type="ECO:0000256" key="1">
    <source>
        <dbReference type="HAMAP-Rule" id="MF_00945"/>
    </source>
</evidence>
<keyword evidence="3" id="KW-1185">Reference proteome</keyword>
<dbReference type="KEGG" id="tav:G4V39_04640"/>
<dbReference type="EMBL" id="CP048877">
    <property type="protein sequence ID" value="QIJ71606.1"/>
    <property type="molecule type" value="Genomic_DNA"/>
</dbReference>
<accession>A0A6G7PVM0</accession>
<dbReference type="GO" id="GO:0000166">
    <property type="term" value="F:nucleotide binding"/>
    <property type="evidence" value="ECO:0007669"/>
    <property type="project" value="InterPro"/>
</dbReference>
<dbReference type="HAMAP" id="MF_00945_B">
    <property type="entry name" value="NusA_B"/>
    <property type="match status" value="1"/>
</dbReference>
<keyword evidence="1" id="KW-0889">Transcription antitermination</keyword>
<dbReference type="FunFam" id="3.30.300.20:FF:000005">
    <property type="entry name" value="Transcription termination/antitermination protein NusA"/>
    <property type="match status" value="1"/>
</dbReference>
<gene>
    <name evidence="1 2" type="primary">nusA</name>
    <name evidence="2" type="ORF">G4V39_04640</name>
</gene>
<dbReference type="InterPro" id="IPR010995">
    <property type="entry name" value="DNA_repair_Rad51/TF_NusA_a-hlx"/>
</dbReference>
<dbReference type="RefSeq" id="WP_166031824.1">
    <property type="nucleotide sequence ID" value="NZ_CP048877.1"/>
</dbReference>
<dbReference type="Gene3D" id="3.30.300.20">
    <property type="match status" value="2"/>
</dbReference>
<dbReference type="SMART" id="SM00322">
    <property type="entry name" value="KH"/>
    <property type="match status" value="2"/>
</dbReference>
<dbReference type="Gene3D" id="2.40.50.140">
    <property type="entry name" value="Nucleic acid-binding proteins"/>
    <property type="match status" value="1"/>
</dbReference>
<dbReference type="GO" id="GO:0003723">
    <property type="term" value="F:RNA binding"/>
    <property type="evidence" value="ECO:0007669"/>
    <property type="project" value="UniProtKB-UniRule"/>
</dbReference>
<comment type="subunit">
    <text evidence="1">Monomer. Binds directly to the core enzyme of the DNA-dependent RNA polymerase and to nascent RNA.</text>
</comment>
<dbReference type="NCBIfam" id="TIGR01953">
    <property type="entry name" value="NusA"/>
    <property type="match status" value="1"/>
</dbReference>
<protein>
    <recommendedName>
        <fullName evidence="1">Transcription termination/antitermination protein NusA</fullName>
    </recommendedName>
</protein>
<dbReference type="InterPro" id="IPR009019">
    <property type="entry name" value="KH_sf_prok-type"/>
</dbReference>
<dbReference type="Pfam" id="PF14520">
    <property type="entry name" value="HHH_5"/>
    <property type="match status" value="1"/>
</dbReference>
<comment type="subcellular location">
    <subcellularLocation>
        <location evidence="1">Cytoplasm</location>
    </subcellularLocation>
</comment>
<dbReference type="PROSITE" id="PS50084">
    <property type="entry name" value="KH_TYPE_1"/>
    <property type="match status" value="1"/>
</dbReference>
<dbReference type="GO" id="GO:0003700">
    <property type="term" value="F:DNA-binding transcription factor activity"/>
    <property type="evidence" value="ECO:0007669"/>
    <property type="project" value="InterPro"/>
</dbReference>
<dbReference type="Pfam" id="PF13184">
    <property type="entry name" value="KH_NusA_1st"/>
    <property type="match status" value="1"/>
</dbReference>
<dbReference type="SUPFAM" id="SSF50249">
    <property type="entry name" value="Nucleic acid-binding proteins"/>
    <property type="match status" value="1"/>
</dbReference>
<dbReference type="Pfam" id="PF00575">
    <property type="entry name" value="S1"/>
    <property type="match status" value="1"/>
</dbReference>
<dbReference type="FunFam" id="3.30.300.20:FF:000002">
    <property type="entry name" value="Transcription termination/antitermination protein NusA"/>
    <property type="match status" value="1"/>
</dbReference>
<dbReference type="SMART" id="SM00316">
    <property type="entry name" value="S1"/>
    <property type="match status" value="1"/>
</dbReference>
<dbReference type="PANTHER" id="PTHR22648:SF0">
    <property type="entry name" value="TRANSCRIPTION TERMINATION_ANTITERMINATION PROTEIN NUSA"/>
    <property type="match status" value="1"/>
</dbReference>
<dbReference type="SUPFAM" id="SSF47794">
    <property type="entry name" value="Rad51 N-terminal domain-like"/>
    <property type="match status" value="1"/>
</dbReference>
<dbReference type="InterPro" id="IPR013735">
    <property type="entry name" value="TF_NusA_N"/>
</dbReference>
<dbReference type="PROSITE" id="PS50126">
    <property type="entry name" value="S1"/>
    <property type="match status" value="1"/>
</dbReference>
<dbReference type="InterPro" id="IPR058582">
    <property type="entry name" value="KH_NusA_2nd"/>
</dbReference>
<name>A0A6G7PVM0_9BACT</name>
<dbReference type="Gene3D" id="3.30.1480.10">
    <property type="entry name" value="NusA, N-terminal domain"/>
    <property type="match status" value="1"/>
</dbReference>
<dbReference type="InterPro" id="IPR025249">
    <property type="entry name" value="TF_NusA_KH_1st"/>
</dbReference>
<dbReference type="InterPro" id="IPR036555">
    <property type="entry name" value="NusA_N_sf"/>
</dbReference>
<organism evidence="2 3">
    <name type="scientific">Thermosulfuriphilus ammonigenes</name>
    <dbReference type="NCBI Taxonomy" id="1936021"/>
    <lineage>
        <taxon>Bacteria</taxon>
        <taxon>Pseudomonadati</taxon>
        <taxon>Thermodesulfobacteriota</taxon>
        <taxon>Thermodesulfobacteria</taxon>
        <taxon>Thermodesulfobacteriales</taxon>
        <taxon>Thermodesulfobacteriaceae</taxon>
        <taxon>Thermosulfuriphilus</taxon>
    </lineage>
</organism>
<dbReference type="SUPFAM" id="SSF69705">
    <property type="entry name" value="Transcription factor NusA, N-terminal domain"/>
    <property type="match status" value="1"/>
</dbReference>
<dbReference type="PANTHER" id="PTHR22648">
    <property type="entry name" value="TRANSCRIPTION TERMINATION FACTOR NUSA"/>
    <property type="match status" value="1"/>
</dbReference>
<dbReference type="InterPro" id="IPR003029">
    <property type="entry name" value="S1_domain"/>
</dbReference>
<evidence type="ECO:0000313" key="3">
    <source>
        <dbReference type="Proteomes" id="UP000502179"/>
    </source>
</evidence>
<proteinExistence type="inferred from homology"/>
<dbReference type="GO" id="GO:0006353">
    <property type="term" value="P:DNA-templated transcription termination"/>
    <property type="evidence" value="ECO:0007669"/>
    <property type="project" value="UniProtKB-UniRule"/>
</dbReference>
<dbReference type="InterPro" id="IPR030842">
    <property type="entry name" value="TF_NusA_bacterial"/>
</dbReference>
<dbReference type="Proteomes" id="UP000502179">
    <property type="component" value="Chromosome"/>
</dbReference>
<dbReference type="InterPro" id="IPR004087">
    <property type="entry name" value="KH_dom"/>
</dbReference>
<dbReference type="InterPro" id="IPR012340">
    <property type="entry name" value="NA-bd_OB-fold"/>
</dbReference>
<dbReference type="Pfam" id="PF26594">
    <property type="entry name" value="KH_NusA_2nd"/>
    <property type="match status" value="1"/>
</dbReference>
<comment type="function">
    <text evidence="1">Participates in both transcription termination and antitermination.</text>
</comment>
<keyword evidence="1" id="KW-0963">Cytoplasm</keyword>
<dbReference type="InterPro" id="IPR010213">
    <property type="entry name" value="TF_NusA"/>
</dbReference>
<dbReference type="CDD" id="cd02134">
    <property type="entry name" value="KH-II_NusA_rpt1"/>
    <property type="match status" value="1"/>
</dbReference>
<dbReference type="CDD" id="cd22529">
    <property type="entry name" value="KH-II_NusA_rpt2"/>
    <property type="match status" value="1"/>
</dbReference>
<keyword evidence="1" id="KW-0805">Transcription regulation</keyword>
<dbReference type="Pfam" id="PF08529">
    <property type="entry name" value="NusA_N"/>
    <property type="match status" value="1"/>
</dbReference>
<reference evidence="2 3" key="1">
    <citation type="submission" date="2020-02" db="EMBL/GenBank/DDBJ databases">
        <title>Genome analysis of Thermosulfuriphilus ammonigenes ST65T, an anaerobic thermophilic chemolithoautotrophic bacterium isolated from a deep-sea hydrothermal vent.</title>
        <authorList>
            <person name="Slobodkina G."/>
            <person name="Allioux M."/>
            <person name="Merkel A."/>
            <person name="Alain K."/>
            <person name="Jebbar M."/>
            <person name="Slobodkin A."/>
        </authorList>
    </citation>
    <scope>NUCLEOTIDE SEQUENCE [LARGE SCALE GENOMIC DNA]</scope>
    <source>
        <strain evidence="2 3">ST65</strain>
    </source>
</reference>
<dbReference type="InterPro" id="IPR015946">
    <property type="entry name" value="KH_dom-like_a/b"/>
</dbReference>
<sequence>MNDLKRIIDQVSKEKGIDRAVLIGAVEEAIRSAARKKYGQKADLEVQYNEETGEVEVFQFRTVVEKVADPETEISLEEARALDPESQLGDSLGVKLDTRDLGRIAAQTAKQIIIQKIKSAERDLIYEEYKDRVGHIVAGSVQRFDRGNIIVNLGRTEAILPVSEQIPTEHYRRGDRIRALIIEVRRASRDPQIVLSRSHPDFLAKLFELEVPEIQEGVVKIMGVAREPGSRAKIAVVSSDPDIDPVGACVGLRGSRVQAIVQELKGEKIDIVPWNPDPAKYVYNALSPAECSKVIVDEANKALEVVVPDDQLSLAIGRQGQNVRLASKLLGWKIDVCSETQYARRQDPGFKALLSLDGLEEPVAAKLYDAGISSPELLAQSEPEQVAEIASLSQEEAKKIIEIARSQVGN</sequence>
<keyword evidence="1" id="KW-0694">RNA-binding</keyword>
<dbReference type="AlphaFoldDB" id="A0A6G7PVM0"/>
<dbReference type="Gene3D" id="1.10.150.20">
    <property type="entry name" value="5' to 3' exonuclease, C-terminal subdomain"/>
    <property type="match status" value="1"/>
</dbReference>